<proteinExistence type="predicted"/>
<feature type="transmembrane region" description="Helical" evidence="1">
    <location>
        <begin position="25"/>
        <end position="43"/>
    </location>
</feature>
<protein>
    <recommendedName>
        <fullName evidence="4">DUF3137 domain-containing protein</fullName>
    </recommendedName>
</protein>
<keyword evidence="1" id="KW-1133">Transmembrane helix</keyword>
<sequence>MADTTTTQPIPGDPGQAPAGPLRRMLHAILGLLALGTISLAIWPPLLGYIPGAEIEGFGGPGQFRVLALVVSAALMLVRFLIRPGKGPSRESIAWGQFASEVGGTLTNERRRPGPVGWEGGPTVRWTTRGTEASLCASTDTSRNDHTQFAADVRLERGFQFQVVHESLLTKALFSQQLWKFASSLKSRERAPRGKTEAVSLAEQMAFLAEKEILIGDARFDNAFLLKSDSPDIAREFFGDAGVAYGLHEVNGLHKGWHMSLMKSGPSGTYRLSLAIPGVVLDSQTLRAGRALVEASIRCFVDRGMLASGSDRAA</sequence>
<keyword evidence="1" id="KW-0812">Transmembrane</keyword>
<evidence type="ECO:0000313" key="2">
    <source>
        <dbReference type="EMBL" id="TMQ60058.1"/>
    </source>
</evidence>
<reference evidence="2 3" key="1">
    <citation type="journal article" date="2019" name="Nat. Microbiol.">
        <title>Mediterranean grassland soil C-N compound turnover is dependent on rainfall and depth, and is mediated by genomically divergent microorganisms.</title>
        <authorList>
            <person name="Diamond S."/>
            <person name="Andeer P.F."/>
            <person name="Li Z."/>
            <person name="Crits-Christoph A."/>
            <person name="Burstein D."/>
            <person name="Anantharaman K."/>
            <person name="Lane K.R."/>
            <person name="Thomas B.C."/>
            <person name="Pan C."/>
            <person name="Northen T.R."/>
            <person name="Banfield J.F."/>
        </authorList>
    </citation>
    <scope>NUCLEOTIDE SEQUENCE [LARGE SCALE GENOMIC DNA]</scope>
    <source>
        <strain evidence="2">WS_6</strain>
    </source>
</reference>
<feature type="transmembrane region" description="Helical" evidence="1">
    <location>
        <begin position="63"/>
        <end position="82"/>
    </location>
</feature>
<gene>
    <name evidence="2" type="ORF">E6K76_02780</name>
</gene>
<organism evidence="2 3">
    <name type="scientific">Eiseniibacteriota bacterium</name>
    <dbReference type="NCBI Taxonomy" id="2212470"/>
    <lineage>
        <taxon>Bacteria</taxon>
        <taxon>Candidatus Eiseniibacteriota</taxon>
    </lineage>
</organism>
<dbReference type="AlphaFoldDB" id="A0A538T8V2"/>
<evidence type="ECO:0000313" key="3">
    <source>
        <dbReference type="Proteomes" id="UP000316852"/>
    </source>
</evidence>
<evidence type="ECO:0000256" key="1">
    <source>
        <dbReference type="SAM" id="Phobius"/>
    </source>
</evidence>
<dbReference type="Proteomes" id="UP000316852">
    <property type="component" value="Unassembled WGS sequence"/>
</dbReference>
<keyword evidence="1" id="KW-0472">Membrane</keyword>
<comment type="caution">
    <text evidence="2">The sequence shown here is derived from an EMBL/GenBank/DDBJ whole genome shotgun (WGS) entry which is preliminary data.</text>
</comment>
<name>A0A538T8V2_UNCEI</name>
<evidence type="ECO:0008006" key="4">
    <source>
        <dbReference type="Google" id="ProtNLM"/>
    </source>
</evidence>
<dbReference type="EMBL" id="VBOW01000017">
    <property type="protein sequence ID" value="TMQ60058.1"/>
    <property type="molecule type" value="Genomic_DNA"/>
</dbReference>
<accession>A0A538T8V2</accession>